<evidence type="ECO:0000256" key="2">
    <source>
        <dbReference type="ARBA" id="ARBA00006333"/>
    </source>
</evidence>
<dbReference type="Gene3D" id="1.10.600.10">
    <property type="entry name" value="Farnesyl Diphosphate Synthase"/>
    <property type="match status" value="1"/>
</dbReference>
<accession>A0AAD6ZLC8</accession>
<proteinExistence type="inferred from homology"/>
<keyword evidence="8" id="KW-1185">Reference proteome</keyword>
<keyword evidence="4 6" id="KW-0460">Magnesium</keyword>
<evidence type="ECO:0000313" key="7">
    <source>
        <dbReference type="EMBL" id="KAJ7328332.1"/>
    </source>
</evidence>
<evidence type="ECO:0000256" key="5">
    <source>
        <dbReference type="ARBA" id="ARBA00023239"/>
    </source>
</evidence>
<dbReference type="PANTHER" id="PTHR35201:SF4">
    <property type="entry name" value="BETA-PINACENE SYNTHASE-RELATED"/>
    <property type="match status" value="1"/>
</dbReference>
<comment type="similarity">
    <text evidence="2 6">Belongs to the terpene synthase family.</text>
</comment>
<dbReference type="GO" id="GO:0010333">
    <property type="term" value="F:terpene synthase activity"/>
    <property type="evidence" value="ECO:0007669"/>
    <property type="project" value="InterPro"/>
</dbReference>
<sequence length="353" mass="39823">MVKLGAHDYVQTLRGQTLRLPNLDLPMKNWPKGVSPHYEDLRDVQHIELKKIMGGEGLAYDVRVSTDCPYLAATWYPDARWDGLRLASQVATFLFLFDDDTDNPQLTDLVHNLDAAKKYREDGRKLFERYLADEPLLNGSTQSPLSPTLMSIVPIGETVAFRMTGEQRAAVLAEVNKYIDACEAEQLSELSGRAPTIDEYLKCRMPASATGFLLACLEYIVGIDLGDTIRNDEYVREIFDATVCIGAIMNDLFSLKKELRYPFYNNAVAVLYHEHQDLQTAVDETYRIILRSIGKLEAAATLALERYPARREDLTKWIDGCKSMCTGNIAWSLQIARYALQVPNLDGTTEIII</sequence>
<dbReference type="Proteomes" id="UP001218218">
    <property type="component" value="Unassembled WGS sequence"/>
</dbReference>
<evidence type="ECO:0000256" key="4">
    <source>
        <dbReference type="ARBA" id="ARBA00022842"/>
    </source>
</evidence>
<dbReference type="GO" id="GO:0008299">
    <property type="term" value="P:isoprenoid biosynthetic process"/>
    <property type="evidence" value="ECO:0007669"/>
    <property type="project" value="UniProtKB-ARBA"/>
</dbReference>
<evidence type="ECO:0000256" key="3">
    <source>
        <dbReference type="ARBA" id="ARBA00022723"/>
    </source>
</evidence>
<evidence type="ECO:0000256" key="6">
    <source>
        <dbReference type="RuleBase" id="RU366034"/>
    </source>
</evidence>
<evidence type="ECO:0000256" key="1">
    <source>
        <dbReference type="ARBA" id="ARBA00001946"/>
    </source>
</evidence>
<dbReference type="InterPro" id="IPR008949">
    <property type="entry name" value="Isoprenoid_synthase_dom_sf"/>
</dbReference>
<dbReference type="AlphaFoldDB" id="A0AAD6ZLC8"/>
<keyword evidence="3 6" id="KW-0479">Metal-binding</keyword>
<comment type="caution">
    <text evidence="7">The sequence shown here is derived from an EMBL/GenBank/DDBJ whole genome shotgun (WGS) entry which is preliminary data.</text>
</comment>
<dbReference type="Pfam" id="PF19086">
    <property type="entry name" value="Terpene_syn_C_2"/>
    <property type="match status" value="1"/>
</dbReference>
<keyword evidence="5 6" id="KW-0456">Lyase</keyword>
<evidence type="ECO:0000313" key="8">
    <source>
        <dbReference type="Proteomes" id="UP001218218"/>
    </source>
</evidence>
<dbReference type="PANTHER" id="PTHR35201">
    <property type="entry name" value="TERPENE SYNTHASE"/>
    <property type="match status" value="1"/>
</dbReference>
<gene>
    <name evidence="7" type="ORF">DFH08DRAFT_786614</name>
</gene>
<dbReference type="SFLD" id="SFLDG01020">
    <property type="entry name" value="Terpene_Cyclase_Like_2"/>
    <property type="match status" value="1"/>
</dbReference>
<dbReference type="EMBL" id="JARIHO010000039">
    <property type="protein sequence ID" value="KAJ7328332.1"/>
    <property type="molecule type" value="Genomic_DNA"/>
</dbReference>
<dbReference type="InterPro" id="IPR034686">
    <property type="entry name" value="Terpene_cyclase-like_2"/>
</dbReference>
<name>A0AAD6ZLC8_9AGAR</name>
<organism evidence="7 8">
    <name type="scientific">Mycena albidolilacea</name>
    <dbReference type="NCBI Taxonomy" id="1033008"/>
    <lineage>
        <taxon>Eukaryota</taxon>
        <taxon>Fungi</taxon>
        <taxon>Dikarya</taxon>
        <taxon>Basidiomycota</taxon>
        <taxon>Agaricomycotina</taxon>
        <taxon>Agaricomycetes</taxon>
        <taxon>Agaricomycetidae</taxon>
        <taxon>Agaricales</taxon>
        <taxon>Marasmiineae</taxon>
        <taxon>Mycenaceae</taxon>
        <taxon>Mycena</taxon>
    </lineage>
</organism>
<dbReference type="GO" id="GO:0046872">
    <property type="term" value="F:metal ion binding"/>
    <property type="evidence" value="ECO:0007669"/>
    <property type="project" value="UniProtKB-KW"/>
</dbReference>
<dbReference type="SFLD" id="SFLDS00005">
    <property type="entry name" value="Isoprenoid_Synthase_Type_I"/>
    <property type="match status" value="1"/>
</dbReference>
<dbReference type="SUPFAM" id="SSF48576">
    <property type="entry name" value="Terpenoid synthases"/>
    <property type="match status" value="1"/>
</dbReference>
<comment type="cofactor">
    <cofactor evidence="1 6">
        <name>Mg(2+)</name>
        <dbReference type="ChEBI" id="CHEBI:18420"/>
    </cofactor>
</comment>
<reference evidence="7" key="1">
    <citation type="submission" date="2023-03" db="EMBL/GenBank/DDBJ databases">
        <title>Massive genome expansion in bonnet fungi (Mycena s.s.) driven by repeated elements and novel gene families across ecological guilds.</title>
        <authorList>
            <consortium name="Lawrence Berkeley National Laboratory"/>
            <person name="Harder C.B."/>
            <person name="Miyauchi S."/>
            <person name="Viragh M."/>
            <person name="Kuo A."/>
            <person name="Thoen E."/>
            <person name="Andreopoulos B."/>
            <person name="Lu D."/>
            <person name="Skrede I."/>
            <person name="Drula E."/>
            <person name="Henrissat B."/>
            <person name="Morin E."/>
            <person name="Kohler A."/>
            <person name="Barry K."/>
            <person name="LaButti K."/>
            <person name="Morin E."/>
            <person name="Salamov A."/>
            <person name="Lipzen A."/>
            <person name="Mereny Z."/>
            <person name="Hegedus B."/>
            <person name="Baldrian P."/>
            <person name="Stursova M."/>
            <person name="Weitz H."/>
            <person name="Taylor A."/>
            <person name="Grigoriev I.V."/>
            <person name="Nagy L.G."/>
            <person name="Martin F."/>
            <person name="Kauserud H."/>
        </authorList>
    </citation>
    <scope>NUCLEOTIDE SEQUENCE</scope>
    <source>
        <strain evidence="7">CBHHK002</strain>
    </source>
</reference>
<protein>
    <recommendedName>
        <fullName evidence="6">Terpene synthase</fullName>
        <ecNumber evidence="6">4.2.3.-</ecNumber>
    </recommendedName>
</protein>
<dbReference type="EC" id="4.2.3.-" evidence="6"/>